<keyword evidence="2" id="KW-1185">Reference proteome</keyword>
<feature type="transmembrane region" description="Helical" evidence="1">
    <location>
        <begin position="76"/>
        <end position="99"/>
    </location>
</feature>
<feature type="transmembrane region" description="Helical" evidence="1">
    <location>
        <begin position="7"/>
        <end position="28"/>
    </location>
</feature>
<evidence type="ECO:0000313" key="2">
    <source>
        <dbReference type="Proteomes" id="UP000046392"/>
    </source>
</evidence>
<feature type="transmembrane region" description="Helical" evidence="1">
    <location>
        <begin position="48"/>
        <end position="64"/>
    </location>
</feature>
<keyword evidence="1" id="KW-0472">Membrane</keyword>
<keyword evidence="1" id="KW-1133">Transmembrane helix</keyword>
<feature type="transmembrane region" description="Helical" evidence="1">
    <location>
        <begin position="414"/>
        <end position="436"/>
    </location>
</feature>
<keyword evidence="1" id="KW-0812">Transmembrane</keyword>
<feature type="transmembrane region" description="Helical" evidence="1">
    <location>
        <begin position="129"/>
        <end position="153"/>
    </location>
</feature>
<protein>
    <submittedName>
        <fullName evidence="3">H(+)-exporting diphosphatase</fullName>
    </submittedName>
</protein>
<proteinExistence type="predicted"/>
<name>A0A0N5BGE1_STREA</name>
<feature type="transmembrane region" description="Helical" evidence="1">
    <location>
        <begin position="301"/>
        <end position="331"/>
    </location>
</feature>
<feature type="transmembrane region" description="Helical" evidence="1">
    <location>
        <begin position="352"/>
        <end position="375"/>
    </location>
</feature>
<feature type="transmembrane region" description="Helical" evidence="1">
    <location>
        <begin position="216"/>
        <end position="239"/>
    </location>
</feature>
<evidence type="ECO:0000313" key="3">
    <source>
        <dbReference type="WBParaSite" id="SPAL_0000504800.1"/>
    </source>
</evidence>
<sequence>MSLRSTFAIQIQICNLLLILCGLAAVGLAGSQFSKVRLDNYKEIDLRLLNWINILSGLVGIFCVTQNHGSILAKGLYIISLSFGIGTCIFYGFTTYRIVDEYNQIMKLQGTNGFTQEYSNDIDNYVGKIVISSIMIGVSFITCIVNLVAIIILDKLVIVDAPLWPPQTKSEEFDRKASKGALLIFAFIKIGIALPALGLCAFMEYERETLGVKNNYINIALDHITCILVIASAIVELFACFGKLQFMLNIKVSIGLSVLASVWCLKSTDMGMYPFYEDDLNRYRTYQNSPQNSVGTSSSPYYIIAACHGVLMGVFSIMFLLCVTSIILSCASIPMNLYNIRRKINKSLKIKSISLSIVYILLSCCLIALMVLGLVELPWNGIYIGGDLLCPLMLFLATGIFFSKYFKNFVTIRFVLSICSLCIAVEKTCATANLIYQSADRDIFIKGDKDIYVGQIVLYSVQAFILGLIALTSLLGSILYGRCIISIPDPSHDNKQGLSIFFSLGTLFYGVILTGCYVVFELGYWRYDARYLESPFFRMGNGPLAVGVFFVQFLCACNSKFLISTIILQTIVAGLASYTISWAITNTYYLQVIINATDILQNNPNTETIVEVGLILAAGAALACVIGMLCSAIIIMKSSFILHHGTQSSTNVDTDIIIVGTSQSSNHTSDVQRATPAVVRSKNDAKYYSSDDVNSRDDRRYYNQPYEIGNDGGTYNSQLNRETRLPGNVIYEEEIYREIACEKQRQNSSTQTDTIP</sequence>
<organism evidence="2 3">
    <name type="scientific">Strongyloides papillosus</name>
    <name type="common">Intestinal threadworm</name>
    <dbReference type="NCBI Taxonomy" id="174720"/>
    <lineage>
        <taxon>Eukaryota</taxon>
        <taxon>Metazoa</taxon>
        <taxon>Ecdysozoa</taxon>
        <taxon>Nematoda</taxon>
        <taxon>Chromadorea</taxon>
        <taxon>Rhabditida</taxon>
        <taxon>Tylenchina</taxon>
        <taxon>Panagrolaimomorpha</taxon>
        <taxon>Strongyloidoidea</taxon>
        <taxon>Strongyloididae</taxon>
        <taxon>Strongyloides</taxon>
    </lineage>
</organism>
<feature type="transmembrane region" description="Helical" evidence="1">
    <location>
        <begin position="500"/>
        <end position="520"/>
    </location>
</feature>
<dbReference type="Proteomes" id="UP000046392">
    <property type="component" value="Unplaced"/>
</dbReference>
<feature type="transmembrane region" description="Helical" evidence="1">
    <location>
        <begin position="246"/>
        <end position="265"/>
    </location>
</feature>
<dbReference type="AlphaFoldDB" id="A0A0N5BGE1"/>
<feature type="transmembrane region" description="Helical" evidence="1">
    <location>
        <begin position="540"/>
        <end position="559"/>
    </location>
</feature>
<feature type="transmembrane region" description="Helical" evidence="1">
    <location>
        <begin position="566"/>
        <end position="589"/>
    </location>
</feature>
<evidence type="ECO:0000256" key="1">
    <source>
        <dbReference type="SAM" id="Phobius"/>
    </source>
</evidence>
<feature type="transmembrane region" description="Helical" evidence="1">
    <location>
        <begin position="456"/>
        <end position="480"/>
    </location>
</feature>
<reference evidence="3" key="1">
    <citation type="submission" date="2017-02" db="UniProtKB">
        <authorList>
            <consortium name="WormBaseParasite"/>
        </authorList>
    </citation>
    <scope>IDENTIFICATION</scope>
</reference>
<feature type="transmembrane region" description="Helical" evidence="1">
    <location>
        <begin position="182"/>
        <end position="204"/>
    </location>
</feature>
<feature type="transmembrane region" description="Helical" evidence="1">
    <location>
        <begin position="609"/>
        <end position="635"/>
    </location>
</feature>
<dbReference type="WBParaSite" id="SPAL_0000504800.1">
    <property type="protein sequence ID" value="SPAL_0000504800.1"/>
    <property type="gene ID" value="SPAL_0000504800"/>
</dbReference>
<feature type="transmembrane region" description="Helical" evidence="1">
    <location>
        <begin position="381"/>
        <end position="402"/>
    </location>
</feature>
<accession>A0A0N5BGE1</accession>